<feature type="region of interest" description="Disordered" evidence="1">
    <location>
        <begin position="234"/>
        <end position="268"/>
    </location>
</feature>
<evidence type="ECO:0000313" key="2">
    <source>
        <dbReference type="EMBL" id="KIM38672.1"/>
    </source>
</evidence>
<dbReference type="OrthoDB" id="2588098at2759"/>
<feature type="non-terminal residue" evidence="2">
    <location>
        <position position="1"/>
    </location>
</feature>
<dbReference type="HOGENOM" id="CLU_1040341_0_0_1"/>
<evidence type="ECO:0000313" key="3">
    <source>
        <dbReference type="Proteomes" id="UP000053424"/>
    </source>
</evidence>
<dbReference type="AlphaFoldDB" id="A0A0C2YCG3"/>
<dbReference type="EMBL" id="KN831789">
    <property type="protein sequence ID" value="KIM38672.1"/>
    <property type="molecule type" value="Genomic_DNA"/>
</dbReference>
<reference evidence="2 3" key="1">
    <citation type="submission" date="2014-04" db="EMBL/GenBank/DDBJ databases">
        <authorList>
            <consortium name="DOE Joint Genome Institute"/>
            <person name="Kuo A."/>
            <person name="Gay G."/>
            <person name="Dore J."/>
            <person name="Kohler A."/>
            <person name="Nagy L.G."/>
            <person name="Floudas D."/>
            <person name="Copeland A."/>
            <person name="Barry K.W."/>
            <person name="Cichocki N."/>
            <person name="Veneault-Fourrey C."/>
            <person name="LaButti K."/>
            <person name="Lindquist E.A."/>
            <person name="Lipzen A."/>
            <person name="Lundell T."/>
            <person name="Morin E."/>
            <person name="Murat C."/>
            <person name="Sun H."/>
            <person name="Tunlid A."/>
            <person name="Henrissat B."/>
            <person name="Grigoriev I.V."/>
            <person name="Hibbett D.S."/>
            <person name="Martin F."/>
            <person name="Nordberg H.P."/>
            <person name="Cantor M.N."/>
            <person name="Hua S.X."/>
        </authorList>
    </citation>
    <scope>NUCLEOTIDE SEQUENCE [LARGE SCALE GENOMIC DNA]</scope>
    <source>
        <strain evidence="3">h7</strain>
    </source>
</reference>
<dbReference type="Proteomes" id="UP000053424">
    <property type="component" value="Unassembled WGS sequence"/>
</dbReference>
<organism evidence="2 3">
    <name type="scientific">Hebeloma cylindrosporum</name>
    <dbReference type="NCBI Taxonomy" id="76867"/>
    <lineage>
        <taxon>Eukaryota</taxon>
        <taxon>Fungi</taxon>
        <taxon>Dikarya</taxon>
        <taxon>Basidiomycota</taxon>
        <taxon>Agaricomycotina</taxon>
        <taxon>Agaricomycetes</taxon>
        <taxon>Agaricomycetidae</taxon>
        <taxon>Agaricales</taxon>
        <taxon>Agaricineae</taxon>
        <taxon>Hymenogastraceae</taxon>
        <taxon>Hebeloma</taxon>
    </lineage>
</organism>
<gene>
    <name evidence="2" type="ORF">M413DRAFT_240281</name>
</gene>
<protein>
    <submittedName>
        <fullName evidence="2">Uncharacterized protein</fullName>
    </submittedName>
</protein>
<accession>A0A0C2YCG3</accession>
<sequence>IDPRPVNRQFLAFLERIGRKPYEPKESLPGSWAGDRLICFGKYGDLPEGIITQREAKRLTEIAKTEAYLEKDPYGREHPECLLHARILDRSASKPLPLMPDYDLPTEHIDNPNIVWALRNLSKKEFVRSDGIPTYTRIGKYSNHLSYNHHKGYQGCPGLAQALFLRIRWSGNAELNKSYGDGSFPRGIWAGDRFDVRAYEDVAEEMAADGWIDSTRPLAREIYDMSKLHEDDTFIGEFKEEPGEGEMPYNSDDEVFSEEEFSEEDEFE</sequence>
<keyword evidence="3" id="KW-1185">Reference proteome</keyword>
<reference evidence="3" key="2">
    <citation type="submission" date="2015-01" db="EMBL/GenBank/DDBJ databases">
        <title>Evolutionary Origins and Diversification of the Mycorrhizal Mutualists.</title>
        <authorList>
            <consortium name="DOE Joint Genome Institute"/>
            <consortium name="Mycorrhizal Genomics Consortium"/>
            <person name="Kohler A."/>
            <person name="Kuo A."/>
            <person name="Nagy L.G."/>
            <person name="Floudas D."/>
            <person name="Copeland A."/>
            <person name="Barry K.W."/>
            <person name="Cichocki N."/>
            <person name="Veneault-Fourrey C."/>
            <person name="LaButti K."/>
            <person name="Lindquist E.A."/>
            <person name="Lipzen A."/>
            <person name="Lundell T."/>
            <person name="Morin E."/>
            <person name="Murat C."/>
            <person name="Riley R."/>
            <person name="Ohm R."/>
            <person name="Sun H."/>
            <person name="Tunlid A."/>
            <person name="Henrissat B."/>
            <person name="Grigoriev I.V."/>
            <person name="Hibbett D.S."/>
            <person name="Martin F."/>
        </authorList>
    </citation>
    <scope>NUCLEOTIDE SEQUENCE [LARGE SCALE GENOMIC DNA]</scope>
    <source>
        <strain evidence="3">h7</strain>
    </source>
</reference>
<proteinExistence type="predicted"/>
<feature type="compositionally biased region" description="Acidic residues" evidence="1">
    <location>
        <begin position="251"/>
        <end position="268"/>
    </location>
</feature>
<evidence type="ECO:0000256" key="1">
    <source>
        <dbReference type="SAM" id="MobiDB-lite"/>
    </source>
</evidence>
<name>A0A0C2YCG3_HEBCY</name>